<dbReference type="SUPFAM" id="SSF56645">
    <property type="entry name" value="Acyl-CoA dehydrogenase NM domain-like"/>
    <property type="match status" value="1"/>
</dbReference>
<organism evidence="11 13">
    <name type="scientific">Legionella moravica</name>
    <dbReference type="NCBI Taxonomy" id="39962"/>
    <lineage>
        <taxon>Bacteria</taxon>
        <taxon>Pseudomonadati</taxon>
        <taxon>Pseudomonadota</taxon>
        <taxon>Gammaproteobacteria</taxon>
        <taxon>Legionellales</taxon>
        <taxon>Legionellaceae</taxon>
        <taxon>Legionella</taxon>
    </lineage>
</organism>
<evidence type="ECO:0000256" key="4">
    <source>
        <dbReference type="ARBA" id="ARBA00022827"/>
    </source>
</evidence>
<dbReference type="SUPFAM" id="SSF47203">
    <property type="entry name" value="Acyl-CoA dehydrogenase C-terminal domain-like"/>
    <property type="match status" value="1"/>
</dbReference>
<dbReference type="InterPro" id="IPR050741">
    <property type="entry name" value="Acyl-CoA_dehydrogenase"/>
</dbReference>
<keyword evidence="5 6" id="KW-0560">Oxidoreductase</keyword>
<gene>
    <name evidence="10" type="ORF">Lmor_2905</name>
    <name evidence="11" type="ORF">NCTC12239_02321</name>
</gene>
<dbReference type="GO" id="GO:0008470">
    <property type="term" value="F:3-methylbutanoyl-CoA dehydrogenase activity"/>
    <property type="evidence" value="ECO:0007669"/>
    <property type="project" value="UniProtKB-EC"/>
</dbReference>
<dbReference type="InterPro" id="IPR013786">
    <property type="entry name" value="AcylCoA_DH/ox_N"/>
</dbReference>
<accession>A0A378JZA5</accession>
<dbReference type="InterPro" id="IPR037069">
    <property type="entry name" value="AcylCoA_DH/ox_N_sf"/>
</dbReference>
<reference evidence="11 13" key="2">
    <citation type="submission" date="2018-06" db="EMBL/GenBank/DDBJ databases">
        <authorList>
            <consortium name="Pathogen Informatics"/>
            <person name="Doyle S."/>
        </authorList>
    </citation>
    <scope>NUCLEOTIDE SEQUENCE [LARGE SCALE GENOMIC DNA]</scope>
    <source>
        <strain evidence="11 13">NCTC12239</strain>
    </source>
</reference>
<keyword evidence="4 6" id="KW-0274">FAD</keyword>
<keyword evidence="12" id="KW-1185">Reference proteome</keyword>
<protein>
    <submittedName>
        <fullName evidence="11">Acyl-CoA dehydrogenase</fullName>
        <ecNumber evidence="11">1.3.8.1</ecNumber>
        <ecNumber evidence="11">1.3.8.4</ecNumber>
    </submittedName>
</protein>
<evidence type="ECO:0000256" key="2">
    <source>
        <dbReference type="ARBA" id="ARBA00009347"/>
    </source>
</evidence>
<dbReference type="STRING" id="39962.Lmor_2905"/>
<dbReference type="CDD" id="cd00567">
    <property type="entry name" value="ACAD"/>
    <property type="match status" value="1"/>
</dbReference>
<dbReference type="OrthoDB" id="9770681at2"/>
<evidence type="ECO:0000313" key="10">
    <source>
        <dbReference type="EMBL" id="KTD30798.1"/>
    </source>
</evidence>
<dbReference type="InterPro" id="IPR046373">
    <property type="entry name" value="Acyl-CoA_Oxase/DH_mid-dom_sf"/>
</dbReference>
<dbReference type="AlphaFoldDB" id="A0A378JZA5"/>
<dbReference type="Gene3D" id="1.10.540.10">
    <property type="entry name" value="Acyl-CoA dehydrogenase/oxidase, N-terminal domain"/>
    <property type="match status" value="1"/>
</dbReference>
<dbReference type="InterPro" id="IPR009075">
    <property type="entry name" value="AcylCo_DH/oxidase_C"/>
</dbReference>
<dbReference type="InterPro" id="IPR006091">
    <property type="entry name" value="Acyl-CoA_Oxase/DH_mid-dom"/>
</dbReference>
<evidence type="ECO:0000259" key="7">
    <source>
        <dbReference type="Pfam" id="PF00441"/>
    </source>
</evidence>
<feature type="domain" description="Acyl-CoA dehydrogenase/oxidase C-terminal" evidence="7">
    <location>
        <begin position="221"/>
        <end position="368"/>
    </location>
</feature>
<dbReference type="Pfam" id="PF02770">
    <property type="entry name" value="Acyl-CoA_dh_M"/>
    <property type="match status" value="1"/>
</dbReference>
<dbReference type="InterPro" id="IPR009100">
    <property type="entry name" value="AcylCoA_DH/oxidase_NM_dom_sf"/>
</dbReference>
<evidence type="ECO:0000259" key="9">
    <source>
        <dbReference type="Pfam" id="PF02771"/>
    </source>
</evidence>
<feature type="domain" description="Acyl-CoA oxidase/dehydrogenase middle" evidence="8">
    <location>
        <begin position="118"/>
        <end position="209"/>
    </location>
</feature>
<dbReference type="EMBL" id="LNYN01000042">
    <property type="protein sequence ID" value="KTD30798.1"/>
    <property type="molecule type" value="Genomic_DNA"/>
</dbReference>
<dbReference type="GO" id="GO:0050660">
    <property type="term" value="F:flavin adenine dinucleotide binding"/>
    <property type="evidence" value="ECO:0007669"/>
    <property type="project" value="InterPro"/>
</dbReference>
<feature type="domain" description="Acyl-CoA dehydrogenase/oxidase N-terminal" evidence="9">
    <location>
        <begin position="21"/>
        <end position="113"/>
    </location>
</feature>
<evidence type="ECO:0000259" key="8">
    <source>
        <dbReference type="Pfam" id="PF02770"/>
    </source>
</evidence>
<reference evidence="10 12" key="1">
    <citation type="submission" date="2015-11" db="EMBL/GenBank/DDBJ databases">
        <title>Genomic analysis of 38 Legionella species identifies large and diverse effector repertoires.</title>
        <authorList>
            <person name="Burstein D."/>
            <person name="Amaro F."/>
            <person name="Zusman T."/>
            <person name="Lifshitz Z."/>
            <person name="Cohen O."/>
            <person name="Gilbert J.A."/>
            <person name="Pupko T."/>
            <person name="Shuman H.A."/>
            <person name="Segal G."/>
        </authorList>
    </citation>
    <scope>NUCLEOTIDE SEQUENCE [LARGE SCALE GENOMIC DNA]</scope>
    <source>
        <strain evidence="10 12">ATCC 43877</strain>
    </source>
</reference>
<evidence type="ECO:0000313" key="11">
    <source>
        <dbReference type="EMBL" id="STX63377.1"/>
    </source>
</evidence>
<sequence>MDSTLFLDIKNHYADIGKKFENACQEARKKGCLPEGLWERLSDEHFFINSIQYNNEDGLHFLAAALEGLSYGMRCPGSCSSLIIQAGVVMPMINQFGSDTLKNKYWDSLISGKLITAQAGSELHGGSESKLIQTKLIPNDKGFILNGTKWSITNGSIANLMLVTAEIMDTHQPVIVAVDSSWNGVDNTHSLCASGVEDSATGQIDFSNVQVPPEFILGKIGDGYTILHSIFSRERLLVGFVNIGVLERIMEETIEYTDTRIVFNKKIIEHQYIRKRLTDIKCNYEISKLLAYQAIEKFMNGQESSLLASISKFYGANLATDAIMHIIKIFGSYGVQKDRYDYLLASSIASSIGGGTEEVQREEIIKHMYLNYRREKSIKHQD</sequence>
<comment type="cofactor">
    <cofactor evidence="1 6">
        <name>FAD</name>
        <dbReference type="ChEBI" id="CHEBI:57692"/>
    </cofactor>
</comment>
<dbReference type="EC" id="1.3.8.4" evidence="11"/>
<dbReference type="Gene3D" id="1.20.140.10">
    <property type="entry name" value="Butyryl-CoA Dehydrogenase, subunit A, domain 3"/>
    <property type="match status" value="1"/>
</dbReference>
<name>A0A378JZA5_9GAMM</name>
<comment type="similarity">
    <text evidence="2 6">Belongs to the acyl-CoA dehydrogenase family.</text>
</comment>
<proteinExistence type="inferred from homology"/>
<dbReference type="EMBL" id="UGOG01000001">
    <property type="protein sequence ID" value="STX63377.1"/>
    <property type="molecule type" value="Genomic_DNA"/>
</dbReference>
<evidence type="ECO:0000256" key="5">
    <source>
        <dbReference type="ARBA" id="ARBA00023002"/>
    </source>
</evidence>
<evidence type="ECO:0000256" key="1">
    <source>
        <dbReference type="ARBA" id="ARBA00001974"/>
    </source>
</evidence>
<dbReference type="GO" id="GO:0005737">
    <property type="term" value="C:cytoplasm"/>
    <property type="evidence" value="ECO:0007669"/>
    <property type="project" value="TreeGrafter"/>
</dbReference>
<dbReference type="Proteomes" id="UP000254040">
    <property type="component" value="Unassembled WGS sequence"/>
</dbReference>
<dbReference type="InterPro" id="IPR036250">
    <property type="entry name" value="AcylCo_DH-like_C"/>
</dbReference>
<dbReference type="Gene3D" id="2.40.110.10">
    <property type="entry name" value="Butyryl-CoA Dehydrogenase, subunit A, domain 2"/>
    <property type="match status" value="1"/>
</dbReference>
<evidence type="ECO:0000313" key="12">
    <source>
        <dbReference type="Proteomes" id="UP000054985"/>
    </source>
</evidence>
<dbReference type="Pfam" id="PF02771">
    <property type="entry name" value="Acyl-CoA_dh_N"/>
    <property type="match status" value="1"/>
</dbReference>
<evidence type="ECO:0000313" key="13">
    <source>
        <dbReference type="Proteomes" id="UP000254040"/>
    </source>
</evidence>
<dbReference type="EC" id="1.3.8.1" evidence="11"/>
<keyword evidence="3 6" id="KW-0285">Flavoprotein</keyword>
<dbReference type="GO" id="GO:0033539">
    <property type="term" value="P:fatty acid beta-oxidation using acyl-CoA dehydrogenase"/>
    <property type="evidence" value="ECO:0007669"/>
    <property type="project" value="TreeGrafter"/>
</dbReference>
<evidence type="ECO:0000256" key="6">
    <source>
        <dbReference type="RuleBase" id="RU362125"/>
    </source>
</evidence>
<dbReference type="PANTHER" id="PTHR48083">
    <property type="entry name" value="MEDIUM-CHAIN SPECIFIC ACYL-COA DEHYDROGENASE, MITOCHONDRIAL-RELATED"/>
    <property type="match status" value="1"/>
</dbReference>
<evidence type="ECO:0000256" key="3">
    <source>
        <dbReference type="ARBA" id="ARBA00022630"/>
    </source>
</evidence>
<dbReference type="PANTHER" id="PTHR48083:SF2">
    <property type="entry name" value="MEDIUM-CHAIN SPECIFIC ACYL-COA DEHYDROGENASE, MITOCHONDRIAL"/>
    <property type="match status" value="1"/>
</dbReference>
<dbReference type="Pfam" id="PF00441">
    <property type="entry name" value="Acyl-CoA_dh_1"/>
    <property type="match status" value="1"/>
</dbReference>
<dbReference type="Proteomes" id="UP000054985">
    <property type="component" value="Unassembled WGS sequence"/>
</dbReference>
<dbReference type="RefSeq" id="WP_028385120.1">
    <property type="nucleotide sequence ID" value="NZ_CAAAJG010000026.1"/>
</dbReference>